<dbReference type="InterPro" id="IPR008266">
    <property type="entry name" value="Tyr_kinase_AS"/>
</dbReference>
<dbReference type="Gene3D" id="1.10.510.10">
    <property type="entry name" value="Transferase(Phosphotransferase) domain 1"/>
    <property type="match status" value="1"/>
</dbReference>
<keyword evidence="9 18" id="KW-1133">Transmembrane helix</keyword>
<dbReference type="FunFam" id="2.60.40.10:FF:000984">
    <property type="entry name" value="Tyrosine-protein kinase receptor"/>
    <property type="match status" value="1"/>
</dbReference>
<dbReference type="SMART" id="SM00060">
    <property type="entry name" value="FN3"/>
    <property type="match status" value="7"/>
</dbReference>
<dbReference type="InterPro" id="IPR011009">
    <property type="entry name" value="Kinase-like_dom_sf"/>
</dbReference>
<evidence type="ECO:0000256" key="15">
    <source>
        <dbReference type="PROSITE-ProRule" id="PRU10141"/>
    </source>
</evidence>
<evidence type="ECO:0000256" key="1">
    <source>
        <dbReference type="ARBA" id="ARBA00004479"/>
    </source>
</evidence>
<dbReference type="GO" id="GO:0016020">
    <property type="term" value="C:membrane"/>
    <property type="evidence" value="ECO:0007669"/>
    <property type="project" value="UniProtKB-SubCell"/>
</dbReference>
<dbReference type="InterPro" id="IPR017441">
    <property type="entry name" value="Protein_kinase_ATP_BS"/>
</dbReference>
<keyword evidence="7 21" id="KW-0418">Kinase</keyword>
<dbReference type="InterPro" id="IPR000033">
    <property type="entry name" value="LDLR_classB_rpt"/>
</dbReference>
<keyword evidence="22" id="KW-1185">Reference proteome</keyword>
<organism evidence="21 22">
    <name type="scientific">Grus japonensis</name>
    <name type="common">Japanese crane</name>
    <name type="synonym">Red-crowned crane</name>
    <dbReference type="NCBI Taxonomy" id="30415"/>
    <lineage>
        <taxon>Eukaryota</taxon>
        <taxon>Metazoa</taxon>
        <taxon>Chordata</taxon>
        <taxon>Craniata</taxon>
        <taxon>Vertebrata</taxon>
        <taxon>Euteleostomi</taxon>
        <taxon>Archelosauria</taxon>
        <taxon>Archosauria</taxon>
        <taxon>Dinosauria</taxon>
        <taxon>Saurischia</taxon>
        <taxon>Theropoda</taxon>
        <taxon>Coelurosauria</taxon>
        <taxon>Aves</taxon>
        <taxon>Neognathae</taxon>
        <taxon>Neoaves</taxon>
        <taxon>Gruiformes</taxon>
        <taxon>Gruidae</taxon>
        <taxon>Grus</taxon>
    </lineage>
</organism>
<evidence type="ECO:0000256" key="6">
    <source>
        <dbReference type="ARBA" id="ARBA00022741"/>
    </source>
</evidence>
<evidence type="ECO:0000256" key="5">
    <source>
        <dbReference type="ARBA" id="ARBA00022737"/>
    </source>
</evidence>
<comment type="subcellular location">
    <subcellularLocation>
        <location evidence="1">Membrane</location>
        <topology evidence="1">Single-pass type I membrane protein</topology>
    </subcellularLocation>
</comment>
<dbReference type="SMART" id="SM00219">
    <property type="entry name" value="TyrKc"/>
    <property type="match status" value="1"/>
</dbReference>
<dbReference type="FunFam" id="2.60.40.10:FF:001816">
    <property type="entry name" value="Tyrosine-protein kinase receptor"/>
    <property type="match status" value="1"/>
</dbReference>
<evidence type="ECO:0000313" key="22">
    <source>
        <dbReference type="Proteomes" id="UP001623348"/>
    </source>
</evidence>
<feature type="domain" description="Fibronectin type-III" evidence="20">
    <location>
        <begin position="1"/>
        <end position="56"/>
    </location>
</feature>
<dbReference type="PROSITE" id="PS00107">
    <property type="entry name" value="PROTEIN_KINASE_ATP"/>
    <property type="match status" value="1"/>
</dbReference>
<keyword evidence="5" id="KW-0677">Repeat</keyword>
<dbReference type="FunFam" id="2.60.40.10:FF:001018">
    <property type="entry name" value="Tyrosine-protein kinase receptor"/>
    <property type="match status" value="1"/>
</dbReference>
<reference evidence="21 22" key="1">
    <citation type="submission" date="2024-06" db="EMBL/GenBank/DDBJ databases">
        <title>The draft genome of Grus japonensis, version 3.</title>
        <authorList>
            <person name="Nabeshima K."/>
            <person name="Suzuki S."/>
            <person name="Onuma M."/>
        </authorList>
    </citation>
    <scope>NUCLEOTIDE SEQUENCE [LARGE SCALE GENOMIC DNA]</scope>
    <source>
        <strain evidence="21 22">451A</strain>
    </source>
</reference>
<dbReference type="SUPFAM" id="SSF63825">
    <property type="entry name" value="YWTD domain"/>
    <property type="match status" value="3"/>
</dbReference>
<evidence type="ECO:0000256" key="7">
    <source>
        <dbReference type="ARBA" id="ARBA00022777"/>
    </source>
</evidence>
<feature type="binding site" evidence="15">
    <location>
        <position position="1474"/>
    </location>
    <ligand>
        <name>ATP</name>
        <dbReference type="ChEBI" id="CHEBI:30616"/>
    </ligand>
</feature>
<gene>
    <name evidence="21" type="ORF">GRJ2_001120600</name>
</gene>
<dbReference type="InterPro" id="IPR001245">
    <property type="entry name" value="Ser-Thr/Tyr_kinase_cat_dom"/>
</dbReference>
<dbReference type="InterPro" id="IPR036116">
    <property type="entry name" value="FN3_sf"/>
</dbReference>
<keyword evidence="10 18" id="KW-0472">Membrane</keyword>
<evidence type="ECO:0000256" key="4">
    <source>
        <dbReference type="ARBA" id="ARBA00022692"/>
    </source>
</evidence>
<dbReference type="InterPro" id="IPR003961">
    <property type="entry name" value="FN3_dom"/>
</dbReference>
<comment type="catalytic activity">
    <reaction evidence="14 16">
        <text>L-tyrosyl-[protein] + ATP = O-phospho-L-tyrosyl-[protein] + ADP + H(+)</text>
        <dbReference type="Rhea" id="RHEA:10596"/>
        <dbReference type="Rhea" id="RHEA-COMP:10136"/>
        <dbReference type="Rhea" id="RHEA-COMP:20101"/>
        <dbReference type="ChEBI" id="CHEBI:15378"/>
        <dbReference type="ChEBI" id="CHEBI:30616"/>
        <dbReference type="ChEBI" id="CHEBI:46858"/>
        <dbReference type="ChEBI" id="CHEBI:61978"/>
        <dbReference type="ChEBI" id="CHEBI:456216"/>
        <dbReference type="EC" id="2.7.10.1"/>
    </reaction>
</comment>
<feature type="domain" description="Fibronectin type-III" evidence="20">
    <location>
        <begin position="383"/>
        <end position="483"/>
    </location>
</feature>
<dbReference type="Gene3D" id="2.120.10.30">
    <property type="entry name" value="TolB, C-terminal domain"/>
    <property type="match status" value="2"/>
</dbReference>
<protein>
    <recommendedName>
        <fullName evidence="16">Tyrosine-protein kinase receptor</fullName>
        <ecNumber evidence="16">2.7.10.1</ecNumber>
    </recommendedName>
</protein>
<evidence type="ECO:0000259" key="20">
    <source>
        <dbReference type="PROSITE" id="PS50853"/>
    </source>
</evidence>
<evidence type="ECO:0000256" key="18">
    <source>
        <dbReference type="SAM" id="Phobius"/>
    </source>
</evidence>
<keyword evidence="2 16" id="KW-0597">Phosphoprotein</keyword>
<dbReference type="SUPFAM" id="SSF49265">
    <property type="entry name" value="Fibronectin type III"/>
    <property type="match status" value="5"/>
</dbReference>
<evidence type="ECO:0000256" key="14">
    <source>
        <dbReference type="ARBA" id="ARBA00051243"/>
    </source>
</evidence>
<dbReference type="FunFam" id="2.120.10.30:FF:000044">
    <property type="entry name" value="Tyrosine-protein kinase receptor"/>
    <property type="match status" value="1"/>
</dbReference>
<keyword evidence="12 16" id="KW-0675">Receptor</keyword>
<feature type="domain" description="Fibronectin type-III" evidence="20">
    <location>
        <begin position="1150"/>
        <end position="1245"/>
    </location>
</feature>
<dbReference type="Pfam" id="PF07714">
    <property type="entry name" value="PK_Tyr_Ser-Thr"/>
    <property type="match status" value="1"/>
</dbReference>
<sequence>MHMELKPRVVSENSYTVKDLQAFTEYVFRVVWIITSQLQLHSPSSPSYQTHAFGAPATAPVIKDIQSSSPNTVEVSWSPPLFPNGLIIGYNLLLTSENHELWRASRGHSFQFYSTFPNNTYRFRIVAVNEFGVGPPAEANITTPESKGISVNVYQQVVYFSEGNSIWVKGAANMSNVSDLTLFYAGWGNITSISVDWLYQRIYFVMNEKIHVCHLENCTAAEDITPLYVTSPRKVIADPYNGYIFFLLEDGIYRANLPLFPGTASTASPVVKSSALRDFMINFQSKRLIFFNKTEKAFVSGFLDGSEFHTLRSHVPLNDMESFVYEDNTFTVTDGRAVFHEEVSPVGSSSFNEYVVDCNLAYPEYFGFGNLLFYGASTQPFPLPTPPRLVMALFGLDQAVISWIPPEHTIGTSLSAWQNWTYDVKISSQHPSEEEWVISNITDTRFTVKELASFTVYEVSVRAVSPAGEGPWSESFRGTTLEEAEEEPYMLAVGAEGLWKQRLDSYGPGELLYPHIRNISDLDWYNDTLYWINSMGEVQTWSLNGREGTSENTYVSDIRNARVLAFDWLGQCLYWSGKANTIYRKSLLAGHMDVVAHVVFLVKNLVVDSLNGYLYWTTMYSVESARLNGEAYLMLQEQLQFSGKQTVENEWCLHPHNLTVPSYQVDWLEPFALFDFTVTPYTYWGKALPTSVLLQAPEGVPSAPTNPRIYVLQNNLCKSDEKVLVEFRWDRPERDNGVLTQFRVYYQVLSQNGTADTFTEWNASNIKPTLMFFSLTDVLPSLRVRFQVQAFTSVGPGPLSDIAERNSSDLFPVPILITVSANKLVFTDIDNNHTIWELSAKTNVKDICYTANDDKVYYIVEDSLFLLNIQTTSKFQFFKDAYLHNATAITVDWIARRLFVALKTSWNETQIFVIDLELKIKSLKALNIQLGKSNSTVSSLLSYPFLSRLYWMEELDYGSRMFYYDILNNTMHHILGYISVEEQMRNYCTCNVAEAELGRPEFQGRIAVIDNLEPFSSYVIQVAVKNCYSDEEMLPMGKETIGTTLYGVPEAVDSIKTVVLSDTTINISWSEPLKPNGPLESIRYQISVNLLPPVPATPLRKSEFPNGTLAWSVSGLQSGINNLFKVLAFHPNENWFSESVPVIAKTFETPPAPVNIVPRNTSFKLEWRAPLHVNETSFWFELRKWQTKSDWFSPASTTCTADLVYTCNLTGTLPSTNYFVRVTVVYVTGVKSTSSSASFKTTAGVPSKPGVPKRAEDTKNSVQWEKADDNGSNLTYYILESRKQSEKTSEVQPLWEVVYNGSCASICTWVAKNLEGTFQFRAAAANVLGLGEYSNTSKDIILGEDDMISPDTIIVIAAVIGVVLGLTVAMLFGFVRHQRQKSRKQAFPGQIVFIKEDKELAQLRGTAETVGLANACYAVSTLPSQAEIESLPAFPRDKLNLHKLLGSGAFGEVYEGTAVDILADGSGKSKVAVKTLKKGATDHEKSEFLKEAHLMSKFDHPHILKLLGVCLLNEPQYLILELMEGGDLLSYLRGARKQKLQRPLLTVADLLDICLDICKGCVYLEKMHFIHRDLAARNCLVSEKEYESSSRVVKIGDFGLARDIYENDYYRKRGEGLLPVRWMAPESLIDGVFTNRSDVWAFGVLVWETLTLGQQPYPGFSNTEVLHHVRSGGRLESPNNCPDDLCDLMTRCWAQEPHNRPTFSYIQDKLQEIRHSPPSFIHYLEDKEATTGFINQAFEAGLKLLNTSLPYCCLELGKEAGIQVVILLVEQAWHRCNMQGFPAGDLFFLFQYPYSTEMQKGRKEAATKAE</sequence>
<keyword evidence="3" id="KW-0808">Transferase</keyword>
<evidence type="ECO:0000256" key="13">
    <source>
        <dbReference type="ARBA" id="ARBA00023180"/>
    </source>
</evidence>
<feature type="compositionally biased region" description="Basic and acidic residues" evidence="17">
    <location>
        <begin position="1253"/>
        <end position="1262"/>
    </location>
</feature>
<dbReference type="PROSITE" id="PS50011">
    <property type="entry name" value="PROTEIN_KINASE_DOM"/>
    <property type="match status" value="1"/>
</dbReference>
<evidence type="ECO:0000256" key="9">
    <source>
        <dbReference type="ARBA" id="ARBA00022989"/>
    </source>
</evidence>
<dbReference type="Pfam" id="PF00041">
    <property type="entry name" value="fn3"/>
    <property type="match status" value="2"/>
</dbReference>
<dbReference type="Proteomes" id="UP001623348">
    <property type="component" value="Unassembled WGS sequence"/>
</dbReference>
<dbReference type="SMART" id="SM00135">
    <property type="entry name" value="LY"/>
    <property type="match status" value="5"/>
</dbReference>
<dbReference type="Gene3D" id="3.30.200.20">
    <property type="entry name" value="Phosphorylase Kinase, domain 1"/>
    <property type="match status" value="1"/>
</dbReference>
<keyword evidence="6 15" id="KW-0547">Nucleotide-binding</keyword>
<dbReference type="PRINTS" id="PR00109">
    <property type="entry name" value="TYRKINASE"/>
</dbReference>
<keyword evidence="4 16" id="KW-0812">Transmembrane</keyword>
<keyword evidence="11" id="KW-0829">Tyrosine-protein kinase</keyword>
<feature type="domain" description="Fibronectin type-III" evidence="20">
    <location>
        <begin position="1051"/>
        <end position="1149"/>
    </location>
</feature>
<dbReference type="InterPro" id="IPR002011">
    <property type="entry name" value="Tyr_kinase_rcpt_2_CS"/>
</dbReference>
<evidence type="ECO:0000256" key="12">
    <source>
        <dbReference type="ARBA" id="ARBA00023170"/>
    </source>
</evidence>
<dbReference type="FunFam" id="2.120.10.30:FF:000042">
    <property type="entry name" value="Tyrosine-protein kinase receptor"/>
    <property type="match status" value="1"/>
</dbReference>
<dbReference type="CDD" id="cd05044">
    <property type="entry name" value="PTKc_c-ros"/>
    <property type="match status" value="1"/>
</dbReference>
<dbReference type="GO" id="GO:0005524">
    <property type="term" value="F:ATP binding"/>
    <property type="evidence" value="ECO:0007669"/>
    <property type="project" value="UniProtKB-UniRule"/>
</dbReference>
<dbReference type="EC" id="2.7.10.1" evidence="16"/>
<dbReference type="EMBL" id="BAAFJT010000003">
    <property type="protein sequence ID" value="GAB0186553.1"/>
    <property type="molecule type" value="Genomic_DNA"/>
</dbReference>
<keyword evidence="8 15" id="KW-0067">ATP-binding</keyword>
<evidence type="ECO:0000256" key="11">
    <source>
        <dbReference type="ARBA" id="ARBA00023137"/>
    </source>
</evidence>
<dbReference type="InterPro" id="IPR050122">
    <property type="entry name" value="RTK"/>
</dbReference>
<evidence type="ECO:0000313" key="21">
    <source>
        <dbReference type="EMBL" id="GAB0186553.1"/>
    </source>
</evidence>
<evidence type="ECO:0000256" key="17">
    <source>
        <dbReference type="SAM" id="MobiDB-lite"/>
    </source>
</evidence>
<feature type="region of interest" description="Disordered" evidence="17">
    <location>
        <begin position="1241"/>
        <end position="1262"/>
    </location>
</feature>
<evidence type="ECO:0000256" key="16">
    <source>
        <dbReference type="RuleBase" id="RU000312"/>
    </source>
</evidence>
<dbReference type="PANTHER" id="PTHR24416:SF527">
    <property type="entry name" value="PROTO-ONCOGENE TYROSINE-PROTEIN KINASE ROS"/>
    <property type="match status" value="1"/>
</dbReference>
<feature type="domain" description="Fibronectin type-III" evidence="20">
    <location>
        <begin position="703"/>
        <end position="810"/>
    </location>
</feature>
<feature type="domain" description="Protein kinase" evidence="19">
    <location>
        <begin position="1439"/>
        <end position="1721"/>
    </location>
</feature>
<dbReference type="Gene3D" id="2.60.40.10">
    <property type="entry name" value="Immunoglobulins"/>
    <property type="match status" value="6"/>
</dbReference>
<dbReference type="PROSITE" id="PS00239">
    <property type="entry name" value="RECEPTOR_TYR_KIN_II"/>
    <property type="match status" value="1"/>
</dbReference>
<feature type="transmembrane region" description="Helical" evidence="18">
    <location>
        <begin position="1353"/>
        <end position="1375"/>
    </location>
</feature>
<dbReference type="CDD" id="cd00063">
    <property type="entry name" value="FN3"/>
    <property type="match status" value="7"/>
</dbReference>
<dbReference type="FunFam" id="3.30.200.20:FF:000301">
    <property type="entry name" value="Tyrosine-protein kinase receptor"/>
    <property type="match status" value="1"/>
</dbReference>
<dbReference type="InterPro" id="IPR020635">
    <property type="entry name" value="Tyr_kinase_cat_dom"/>
</dbReference>
<dbReference type="PANTHER" id="PTHR24416">
    <property type="entry name" value="TYROSINE-PROTEIN KINASE RECEPTOR"/>
    <property type="match status" value="1"/>
</dbReference>
<dbReference type="CDD" id="cd12087">
    <property type="entry name" value="TM_EGFR-like"/>
    <property type="match status" value="1"/>
</dbReference>
<evidence type="ECO:0000259" key="19">
    <source>
        <dbReference type="PROSITE" id="PS50011"/>
    </source>
</evidence>
<dbReference type="PROSITE" id="PS50853">
    <property type="entry name" value="FN3"/>
    <property type="match status" value="6"/>
</dbReference>
<dbReference type="InterPro" id="IPR013783">
    <property type="entry name" value="Ig-like_fold"/>
</dbReference>
<dbReference type="InterPro" id="IPR000719">
    <property type="entry name" value="Prot_kinase_dom"/>
</dbReference>
<evidence type="ECO:0000256" key="8">
    <source>
        <dbReference type="ARBA" id="ARBA00022840"/>
    </source>
</evidence>
<comment type="caution">
    <text evidence="21">The sequence shown here is derived from an EMBL/GenBank/DDBJ whole genome shotgun (WGS) entry which is preliminary data.</text>
</comment>
<dbReference type="GO" id="GO:0004714">
    <property type="term" value="F:transmembrane receptor protein tyrosine kinase activity"/>
    <property type="evidence" value="ECO:0007669"/>
    <property type="project" value="UniProtKB-EC"/>
</dbReference>
<dbReference type="SUPFAM" id="SSF56112">
    <property type="entry name" value="Protein kinase-like (PK-like)"/>
    <property type="match status" value="1"/>
</dbReference>
<accession>A0ABC9WM64</accession>
<evidence type="ECO:0000256" key="3">
    <source>
        <dbReference type="ARBA" id="ARBA00022679"/>
    </source>
</evidence>
<dbReference type="FunFam" id="1.10.510.10:FF:000341">
    <property type="entry name" value="Tyrosine-protein kinase receptor"/>
    <property type="match status" value="1"/>
</dbReference>
<comment type="similarity">
    <text evidence="16">Belongs to the protein kinase superfamily. Tyr protein kinase family. Insulin receptor subfamily.</text>
</comment>
<proteinExistence type="inferred from homology"/>
<dbReference type="PROSITE" id="PS00109">
    <property type="entry name" value="PROTEIN_KINASE_TYR"/>
    <property type="match status" value="1"/>
</dbReference>
<evidence type="ECO:0000256" key="2">
    <source>
        <dbReference type="ARBA" id="ARBA00022553"/>
    </source>
</evidence>
<name>A0ABC9WM64_GRUJA</name>
<keyword evidence="13" id="KW-0325">Glycoprotein</keyword>
<dbReference type="InterPro" id="IPR011042">
    <property type="entry name" value="6-blade_b-propeller_TolB-like"/>
</dbReference>
<feature type="domain" description="Fibronectin type-III" evidence="20">
    <location>
        <begin position="59"/>
        <end position="147"/>
    </location>
</feature>
<evidence type="ECO:0000256" key="10">
    <source>
        <dbReference type="ARBA" id="ARBA00023136"/>
    </source>
</evidence>